<dbReference type="InterPro" id="IPR007685">
    <property type="entry name" value="RelA_SpoT"/>
</dbReference>
<dbReference type="SUPFAM" id="SSF81301">
    <property type="entry name" value="Nucleotidyltransferase"/>
    <property type="match status" value="1"/>
</dbReference>
<keyword evidence="3" id="KW-1185">Reference proteome</keyword>
<reference evidence="2 3" key="1">
    <citation type="submission" date="2023-08" db="EMBL/GenBank/DDBJ databases">
        <title>Complete Genome and Methylome dissection of Serratia fonticola NEB369.</title>
        <authorList>
            <person name="Fomenkov A."/>
            <person name="Roberts R.D."/>
        </authorList>
    </citation>
    <scope>NUCLEOTIDE SEQUENCE [LARGE SCALE GENOMIC DNA]</scope>
    <source>
        <strain evidence="2 3">NEB369</strain>
    </source>
</reference>
<dbReference type="Gene3D" id="3.30.460.10">
    <property type="entry name" value="Beta Polymerase, domain 2"/>
    <property type="match status" value="1"/>
</dbReference>
<protein>
    <recommendedName>
        <fullName evidence="1">RelA/SpoT domain-containing protein</fullName>
    </recommendedName>
</protein>
<evidence type="ECO:0000313" key="2">
    <source>
        <dbReference type="EMBL" id="WMT17003.1"/>
    </source>
</evidence>
<evidence type="ECO:0000259" key="1">
    <source>
        <dbReference type="SMART" id="SM00954"/>
    </source>
</evidence>
<dbReference type="Proteomes" id="UP001235341">
    <property type="component" value="Chromosome"/>
</dbReference>
<dbReference type="CDD" id="cd05399">
    <property type="entry name" value="NT_Rel-Spo_like"/>
    <property type="match status" value="1"/>
</dbReference>
<dbReference type="InterPro" id="IPR043519">
    <property type="entry name" value="NT_sf"/>
</dbReference>
<dbReference type="RefSeq" id="WP_309206610.1">
    <property type="nucleotide sequence ID" value="NZ_CP133586.1"/>
</dbReference>
<dbReference type="SMART" id="SM00954">
    <property type="entry name" value="RelA_SpoT"/>
    <property type="match status" value="1"/>
</dbReference>
<organism evidence="2 3">
    <name type="scientific">Serratia fonticola</name>
    <dbReference type="NCBI Taxonomy" id="47917"/>
    <lineage>
        <taxon>Bacteria</taxon>
        <taxon>Pseudomonadati</taxon>
        <taxon>Pseudomonadota</taxon>
        <taxon>Gammaproteobacteria</taxon>
        <taxon>Enterobacterales</taxon>
        <taxon>Yersiniaceae</taxon>
        <taxon>Serratia</taxon>
    </lineage>
</organism>
<dbReference type="PANTHER" id="PTHR41773:SF1">
    <property type="entry name" value="RELA_SPOT DOMAIN-CONTAINING PROTEIN"/>
    <property type="match status" value="1"/>
</dbReference>
<name>A0ABY9PVF3_SERFO</name>
<dbReference type="PANTHER" id="PTHR41773">
    <property type="entry name" value="GTP PYROPHOSPHATASE-RELATED"/>
    <property type="match status" value="1"/>
</dbReference>
<evidence type="ECO:0000313" key="3">
    <source>
        <dbReference type="Proteomes" id="UP001235341"/>
    </source>
</evidence>
<dbReference type="EMBL" id="CP133586">
    <property type="protein sequence ID" value="WMT17003.1"/>
    <property type="molecule type" value="Genomic_DNA"/>
</dbReference>
<dbReference type="Pfam" id="PF04607">
    <property type="entry name" value="RelA_SpoT"/>
    <property type="match status" value="1"/>
</dbReference>
<accession>A0ABY9PVF3</accession>
<dbReference type="Gene3D" id="1.10.287.860">
    <property type="entry name" value="Nucleotidyltransferase"/>
    <property type="match status" value="1"/>
</dbReference>
<proteinExistence type="predicted"/>
<gene>
    <name evidence="2" type="ORF">RFB13_12060</name>
</gene>
<feature type="domain" description="RelA/SpoT" evidence="1">
    <location>
        <begin position="42"/>
        <end position="168"/>
    </location>
</feature>
<sequence>MDDILTSFDEKKSSYDSFATSLKSLLNNLLLNNDMSVHSIESRVKERSSLELKIARKEKYKAINEVTDIVGVRIITHYSDDVDKVASIIEREFSIDQNNSIDKRASLEPDRFGYLSLHYIVSLNPSRANLHEHSKYNNYKAEIQIRTILQHAWAEIEHDLGYKSSTGLPNEIKRRFSRLSGLLEIADSEFLEIKKNIELQKEKAKEEIKSGEKNIAINKITLPEYIDESEQIDIILESISNKEYLISTPHISNDSMDAILAGLDYLKISTIDQLDELIKEHTPSIIARLENMTPNLLKIISRTIMIRGLIITHLIQNIIAYQNNKKIEIEYMNRITSGMSGKDITDLFSAIRSIIGTQVVQ</sequence>